<keyword evidence="7" id="KW-0808">Transferase</keyword>
<evidence type="ECO:0000256" key="4">
    <source>
        <dbReference type="ARBA" id="ARBA00023251"/>
    </source>
</evidence>
<dbReference type="Proteomes" id="UP000244893">
    <property type="component" value="Unassembled WGS sequence"/>
</dbReference>
<gene>
    <name evidence="7" type="ORF">DDQ50_09765</name>
</gene>
<dbReference type="Gene3D" id="3.40.630.30">
    <property type="match status" value="1"/>
</dbReference>
<organism evidence="7 8">
    <name type="scientific">Amnibacterium flavum</name>
    <dbReference type="NCBI Taxonomy" id="2173173"/>
    <lineage>
        <taxon>Bacteria</taxon>
        <taxon>Bacillati</taxon>
        <taxon>Actinomycetota</taxon>
        <taxon>Actinomycetes</taxon>
        <taxon>Micrococcales</taxon>
        <taxon>Microbacteriaceae</taxon>
        <taxon>Amnibacterium</taxon>
    </lineage>
</organism>
<sequence length="193" mass="21459">MTAIALRRLTRSDLPLLSGWLRLPHVARWWNEDAAPAAVEARYGPSIDGSDPTEVFLILHGGRPVGFLQRYAFGDEPDYRAELEPVVHVSATDHSLDYFVGEPDALRRGVASGAVMLAVADLWREQPEAEHVVVPVHADNLASRRVLERAGFRLVAEGELEPDNPSDDRRHVVFRIDRHATSSTSDRNGRIAL</sequence>
<dbReference type="GO" id="GO:0016410">
    <property type="term" value="F:N-acyltransferase activity"/>
    <property type="evidence" value="ECO:0007669"/>
    <property type="project" value="TreeGrafter"/>
</dbReference>
<evidence type="ECO:0000256" key="1">
    <source>
        <dbReference type="ARBA" id="ARBA00003818"/>
    </source>
</evidence>
<accession>A0A2V1HQW5</accession>
<reference evidence="7 8" key="1">
    <citation type="submission" date="2018-05" db="EMBL/GenBank/DDBJ databases">
        <title>Amnibacterium sp. M8JJ-5, whole genome shotgun sequence.</title>
        <authorList>
            <person name="Tuo L."/>
        </authorList>
    </citation>
    <scope>NUCLEOTIDE SEQUENCE [LARGE SCALE GENOMIC DNA]</scope>
    <source>
        <strain evidence="7 8">M8JJ-5</strain>
    </source>
</reference>
<dbReference type="PANTHER" id="PTHR31438">
    <property type="entry name" value="LYSINE N-ACYLTRANSFERASE C17G9.06C-RELATED"/>
    <property type="match status" value="1"/>
</dbReference>
<evidence type="ECO:0000256" key="5">
    <source>
        <dbReference type="ARBA" id="ARBA00031122"/>
    </source>
</evidence>
<feature type="domain" description="N-acetyltransferase" evidence="6">
    <location>
        <begin position="4"/>
        <end position="179"/>
    </location>
</feature>
<dbReference type="Pfam" id="PF13523">
    <property type="entry name" value="Acetyltransf_8"/>
    <property type="match status" value="1"/>
</dbReference>
<dbReference type="AlphaFoldDB" id="A0A2V1HQW5"/>
<dbReference type="PANTHER" id="PTHR31438:SF1">
    <property type="entry name" value="LYSINE N-ACYLTRANSFERASE C17G9.06C-RELATED"/>
    <property type="match status" value="1"/>
</dbReference>
<dbReference type="InterPro" id="IPR000182">
    <property type="entry name" value="GNAT_dom"/>
</dbReference>
<keyword evidence="4" id="KW-0046">Antibiotic resistance</keyword>
<comment type="caution">
    <text evidence="7">The sequence shown here is derived from an EMBL/GenBank/DDBJ whole genome shotgun (WGS) entry which is preliminary data.</text>
</comment>
<evidence type="ECO:0000313" key="7">
    <source>
        <dbReference type="EMBL" id="PVZ94032.1"/>
    </source>
</evidence>
<comment type="pathway">
    <text evidence="2">Siderophore biosynthesis; mycobactin biosynthesis.</text>
</comment>
<comment type="function">
    <text evidence="1">Acyltransferase required for the direct transfer of medium- to long-chain fatty acyl moieties from a carrier protein (MbtL) on to the epsilon-amino group of lysine residue in the mycobactin core.</text>
</comment>
<evidence type="ECO:0000313" key="8">
    <source>
        <dbReference type="Proteomes" id="UP000244893"/>
    </source>
</evidence>
<keyword evidence="8" id="KW-1185">Reference proteome</keyword>
<dbReference type="InterPro" id="IPR016181">
    <property type="entry name" value="Acyl_CoA_acyltransferase"/>
</dbReference>
<evidence type="ECO:0000256" key="3">
    <source>
        <dbReference type="ARBA" id="ARBA00020586"/>
    </source>
</evidence>
<evidence type="ECO:0000256" key="2">
    <source>
        <dbReference type="ARBA" id="ARBA00005102"/>
    </source>
</evidence>
<dbReference type="SUPFAM" id="SSF55729">
    <property type="entry name" value="Acyl-CoA N-acyltransferases (Nat)"/>
    <property type="match status" value="1"/>
</dbReference>
<dbReference type="GO" id="GO:0019290">
    <property type="term" value="P:siderophore biosynthetic process"/>
    <property type="evidence" value="ECO:0007669"/>
    <property type="project" value="InterPro"/>
</dbReference>
<dbReference type="UniPathway" id="UPA00011"/>
<dbReference type="OrthoDB" id="9814648at2"/>
<protein>
    <recommendedName>
        <fullName evidence="3">Lysine N-acyltransferase MbtK</fullName>
    </recommendedName>
    <alternativeName>
        <fullName evidence="5">Mycobactin synthase protein K</fullName>
    </alternativeName>
</protein>
<dbReference type="GO" id="GO:0046677">
    <property type="term" value="P:response to antibiotic"/>
    <property type="evidence" value="ECO:0007669"/>
    <property type="project" value="UniProtKB-KW"/>
</dbReference>
<evidence type="ECO:0000259" key="6">
    <source>
        <dbReference type="PROSITE" id="PS51186"/>
    </source>
</evidence>
<dbReference type="PROSITE" id="PS51186">
    <property type="entry name" value="GNAT"/>
    <property type="match status" value="1"/>
</dbReference>
<dbReference type="RefSeq" id="WP_116756546.1">
    <property type="nucleotide sequence ID" value="NZ_JBHUEX010000001.1"/>
</dbReference>
<name>A0A2V1HQW5_9MICO</name>
<dbReference type="InterPro" id="IPR019432">
    <property type="entry name" value="Acyltransferase_MbtK/IucB-like"/>
</dbReference>
<dbReference type="SMART" id="SM01006">
    <property type="entry name" value="AlcB"/>
    <property type="match status" value="1"/>
</dbReference>
<dbReference type="EMBL" id="QEOP01000002">
    <property type="protein sequence ID" value="PVZ94032.1"/>
    <property type="molecule type" value="Genomic_DNA"/>
</dbReference>
<proteinExistence type="predicted"/>